<keyword evidence="4" id="KW-1267">Proteomics identification</keyword>
<proteinExistence type="evidence at protein level"/>
<dbReference type="VEuPathDB" id="VectorBase:ISCW010392"/>
<dbReference type="InParanoid" id="B7Q6G1"/>
<evidence type="ECO:0000313" key="3">
    <source>
        <dbReference type="Proteomes" id="UP000001555"/>
    </source>
</evidence>
<dbReference type="EMBL" id="ABJB010236759">
    <property type="status" value="NOT_ANNOTATED_CDS"/>
    <property type="molecule type" value="Genomic_DNA"/>
</dbReference>
<dbReference type="HOGENOM" id="CLU_3191866_0_0_1"/>
<keyword evidence="1" id="KW-0808">Transferase</keyword>
<dbReference type="PaxDb" id="6945-B7Q6G1"/>
<reference evidence="2" key="2">
    <citation type="submission" date="2020-05" db="UniProtKB">
        <authorList>
            <consortium name="EnsemblMetazoa"/>
        </authorList>
    </citation>
    <scope>IDENTIFICATION</scope>
    <source>
        <strain evidence="2">wikel</strain>
    </source>
</reference>
<evidence type="ECO:0000313" key="2">
    <source>
        <dbReference type="EnsemblMetazoa" id="ISCW010392-PA"/>
    </source>
</evidence>
<name>B7Q6G1_IXOSC</name>
<evidence type="ECO:0007829" key="4">
    <source>
        <dbReference type="PeptideAtlas" id="B7Q6G1"/>
    </source>
</evidence>
<dbReference type="EMBL" id="DS867312">
    <property type="protein sequence ID" value="EEC14433.1"/>
    <property type="molecule type" value="Genomic_DNA"/>
</dbReference>
<dbReference type="InterPro" id="IPR029057">
    <property type="entry name" value="PRTase-like"/>
</dbReference>
<evidence type="ECO:0000313" key="1">
    <source>
        <dbReference type="EMBL" id="EEC14433.1"/>
    </source>
</evidence>
<organism>
    <name type="scientific">Ixodes scapularis</name>
    <name type="common">Black-legged tick</name>
    <name type="synonym">Deer tick</name>
    <dbReference type="NCBI Taxonomy" id="6945"/>
    <lineage>
        <taxon>Eukaryota</taxon>
        <taxon>Metazoa</taxon>
        <taxon>Ecdysozoa</taxon>
        <taxon>Arthropoda</taxon>
        <taxon>Chelicerata</taxon>
        <taxon>Arachnida</taxon>
        <taxon>Acari</taxon>
        <taxon>Parasitiformes</taxon>
        <taxon>Ixodida</taxon>
        <taxon>Ixodoidea</taxon>
        <taxon>Ixodidae</taxon>
        <taxon>Ixodinae</taxon>
        <taxon>Ixodes</taxon>
    </lineage>
</organism>
<dbReference type="VEuPathDB" id="VectorBase:ISCI010392"/>
<dbReference type="EnsemblMetazoa" id="ISCW010392-RA">
    <property type="protein sequence ID" value="ISCW010392-PA"/>
    <property type="gene ID" value="ISCW010392"/>
</dbReference>
<keyword evidence="1" id="KW-0328">Glycosyltransferase</keyword>
<dbReference type="Gene3D" id="3.40.50.2020">
    <property type="match status" value="1"/>
</dbReference>
<keyword evidence="3" id="KW-1185">Reference proteome</keyword>
<accession>B7Q6G1</accession>
<protein>
    <submittedName>
        <fullName evidence="1 2">Hypoxanthine-guanine phosphoribosyltransferase, putative</fullName>
    </submittedName>
</protein>
<reference evidence="1 3" key="1">
    <citation type="submission" date="2008-03" db="EMBL/GenBank/DDBJ databases">
        <title>Annotation of Ixodes scapularis.</title>
        <authorList>
            <consortium name="Ixodes scapularis Genome Project Consortium"/>
            <person name="Caler E."/>
            <person name="Hannick L.I."/>
            <person name="Bidwell S."/>
            <person name="Joardar V."/>
            <person name="Thiagarajan M."/>
            <person name="Amedeo P."/>
            <person name="Galinsky K.J."/>
            <person name="Schobel S."/>
            <person name="Inman J."/>
            <person name="Hostetler J."/>
            <person name="Miller J."/>
            <person name="Hammond M."/>
            <person name="Megy K."/>
            <person name="Lawson D."/>
            <person name="Kodira C."/>
            <person name="Sutton G."/>
            <person name="Meyer J."/>
            <person name="Hill C.A."/>
            <person name="Birren B."/>
            <person name="Nene V."/>
            <person name="Collins F."/>
            <person name="Alarcon-Chaidez F."/>
            <person name="Wikel S."/>
            <person name="Strausberg R."/>
        </authorList>
    </citation>
    <scope>NUCLEOTIDE SEQUENCE [LARGE SCALE GENOMIC DNA]</scope>
    <source>
        <strain evidence="3">Wikel</strain>
        <strain evidence="1">Wikel colony</strain>
    </source>
</reference>
<dbReference type="OrthoDB" id="9449045at2759"/>
<dbReference type="EMBL" id="ABJB010043245">
    <property type="status" value="NOT_ANNOTATED_CDS"/>
    <property type="molecule type" value="Genomic_DNA"/>
</dbReference>
<dbReference type="GO" id="GO:0016757">
    <property type="term" value="F:glycosyltransferase activity"/>
    <property type="evidence" value="ECO:0007669"/>
    <property type="project" value="UniProtKB-KW"/>
</dbReference>
<dbReference type="VEuPathDB" id="VectorBase:ISCP_014144"/>
<dbReference type="AlphaFoldDB" id="B7Q6G1"/>
<sequence length="46" mass="5257">MSGDNYVSIPDNFQGYKLEHFCIPQHYKGDLESVFLPCGLVHDRSV</sequence>
<gene>
    <name evidence="1" type="ORF">IscW_ISCW010392</name>
</gene>
<dbReference type="Proteomes" id="UP000001555">
    <property type="component" value="Unassembled WGS sequence"/>
</dbReference>